<name>A0A813LBX2_POLGL</name>
<feature type="compositionally biased region" description="Acidic residues" evidence="1">
    <location>
        <begin position="42"/>
        <end position="57"/>
    </location>
</feature>
<feature type="region of interest" description="Disordered" evidence="1">
    <location>
        <begin position="19"/>
        <end position="66"/>
    </location>
</feature>
<dbReference type="AlphaFoldDB" id="A0A813LBX2"/>
<protein>
    <submittedName>
        <fullName evidence="2">Uncharacterized protein</fullName>
    </submittedName>
</protein>
<dbReference type="EMBL" id="CAJNNW010033925">
    <property type="protein sequence ID" value="CAE8720930.1"/>
    <property type="molecule type" value="Genomic_DNA"/>
</dbReference>
<feature type="non-terminal residue" evidence="2">
    <location>
        <position position="107"/>
    </location>
</feature>
<accession>A0A813LBX2</accession>
<reference evidence="2" key="1">
    <citation type="submission" date="2021-02" db="EMBL/GenBank/DDBJ databases">
        <authorList>
            <person name="Dougan E. K."/>
            <person name="Rhodes N."/>
            <person name="Thang M."/>
            <person name="Chan C."/>
        </authorList>
    </citation>
    <scope>NUCLEOTIDE SEQUENCE</scope>
</reference>
<feature type="compositionally biased region" description="Basic residues" evidence="1">
    <location>
        <begin position="19"/>
        <end position="31"/>
    </location>
</feature>
<evidence type="ECO:0000313" key="3">
    <source>
        <dbReference type="Proteomes" id="UP000626109"/>
    </source>
</evidence>
<evidence type="ECO:0000313" key="2">
    <source>
        <dbReference type="EMBL" id="CAE8720930.1"/>
    </source>
</evidence>
<proteinExistence type="predicted"/>
<gene>
    <name evidence="2" type="ORF">PGLA2088_LOCUS41619</name>
</gene>
<evidence type="ECO:0000256" key="1">
    <source>
        <dbReference type="SAM" id="MobiDB-lite"/>
    </source>
</evidence>
<dbReference type="Proteomes" id="UP000626109">
    <property type="component" value="Unassembled WGS sequence"/>
</dbReference>
<organism evidence="2 3">
    <name type="scientific">Polarella glacialis</name>
    <name type="common">Dinoflagellate</name>
    <dbReference type="NCBI Taxonomy" id="89957"/>
    <lineage>
        <taxon>Eukaryota</taxon>
        <taxon>Sar</taxon>
        <taxon>Alveolata</taxon>
        <taxon>Dinophyceae</taxon>
        <taxon>Suessiales</taxon>
        <taxon>Suessiaceae</taxon>
        <taxon>Polarella</taxon>
    </lineage>
</organism>
<sequence length="107" mass="12612">EWKELLRLKLRLKRSHKRVRKSWAAPRRRSRSGSVAQKSQENSEEDDEVEEEEDEDIPQQAVGDEEELRRLVESSFRGLLACEIRNVRLHVEAPWVSHTVLPDRLNS</sequence>
<comment type="caution">
    <text evidence="2">The sequence shown here is derived from an EMBL/GenBank/DDBJ whole genome shotgun (WGS) entry which is preliminary data.</text>
</comment>